<name>A0A0B7A1J4_9EUPU</name>
<sequence>MYTCILFPLLFTQEFCVDYYSHNNSDSSKYHIISKVLYLKGLVPAGSPYNIVYETQTSHNLKG</sequence>
<evidence type="ECO:0000313" key="1">
    <source>
        <dbReference type="EMBL" id="CEK73956.1"/>
    </source>
</evidence>
<accession>A0A0B7A1J4</accession>
<proteinExistence type="predicted"/>
<gene>
    <name evidence="1" type="primary">ORF89062</name>
</gene>
<reference evidence="1" key="1">
    <citation type="submission" date="2014-12" db="EMBL/GenBank/DDBJ databases">
        <title>Insight into the proteome of Arion vulgaris.</title>
        <authorList>
            <person name="Aradska J."/>
            <person name="Bulat T."/>
            <person name="Smidak R."/>
            <person name="Sarate P."/>
            <person name="Gangsoo J."/>
            <person name="Sialana F."/>
            <person name="Bilban M."/>
            <person name="Lubec G."/>
        </authorList>
    </citation>
    <scope>NUCLEOTIDE SEQUENCE</scope>
    <source>
        <tissue evidence="1">Skin</tissue>
    </source>
</reference>
<dbReference type="AlphaFoldDB" id="A0A0B7A1J4"/>
<dbReference type="EMBL" id="HACG01027091">
    <property type="protein sequence ID" value="CEK73956.1"/>
    <property type="molecule type" value="Transcribed_RNA"/>
</dbReference>
<feature type="non-terminal residue" evidence="1">
    <location>
        <position position="63"/>
    </location>
</feature>
<protein>
    <submittedName>
        <fullName evidence="1">Uncharacterized protein</fullName>
    </submittedName>
</protein>
<organism evidence="1">
    <name type="scientific">Arion vulgaris</name>
    <dbReference type="NCBI Taxonomy" id="1028688"/>
    <lineage>
        <taxon>Eukaryota</taxon>
        <taxon>Metazoa</taxon>
        <taxon>Spiralia</taxon>
        <taxon>Lophotrochozoa</taxon>
        <taxon>Mollusca</taxon>
        <taxon>Gastropoda</taxon>
        <taxon>Heterobranchia</taxon>
        <taxon>Euthyneura</taxon>
        <taxon>Panpulmonata</taxon>
        <taxon>Eupulmonata</taxon>
        <taxon>Stylommatophora</taxon>
        <taxon>Helicina</taxon>
        <taxon>Arionoidea</taxon>
        <taxon>Arionidae</taxon>
        <taxon>Arion</taxon>
    </lineage>
</organism>